<evidence type="ECO:0000313" key="1">
    <source>
        <dbReference type="EMBL" id="KAK7376996.1"/>
    </source>
</evidence>
<sequence length="145" mass="15997">MNCNYLIWIQKLAVLCGSIFIPPNKPFADAHMEFPINTLAHTDFSNPVHNDSTNFSYCVADHAFTDIYTKFVDHKTANVCTNFVQSKDNALTSFVKPLIEKYVAATCADFSDKDDAQADALGISTVKTALLQQLLPAASSFCHTN</sequence>
<organism evidence="1 2">
    <name type="scientific">Phaseolus coccineus</name>
    <name type="common">Scarlet runner bean</name>
    <name type="synonym">Phaseolus multiflorus</name>
    <dbReference type="NCBI Taxonomy" id="3886"/>
    <lineage>
        <taxon>Eukaryota</taxon>
        <taxon>Viridiplantae</taxon>
        <taxon>Streptophyta</taxon>
        <taxon>Embryophyta</taxon>
        <taxon>Tracheophyta</taxon>
        <taxon>Spermatophyta</taxon>
        <taxon>Magnoliopsida</taxon>
        <taxon>eudicotyledons</taxon>
        <taxon>Gunneridae</taxon>
        <taxon>Pentapetalae</taxon>
        <taxon>rosids</taxon>
        <taxon>fabids</taxon>
        <taxon>Fabales</taxon>
        <taxon>Fabaceae</taxon>
        <taxon>Papilionoideae</taxon>
        <taxon>50 kb inversion clade</taxon>
        <taxon>NPAAA clade</taxon>
        <taxon>indigoferoid/millettioid clade</taxon>
        <taxon>Phaseoleae</taxon>
        <taxon>Phaseolus</taxon>
    </lineage>
</organism>
<dbReference type="Proteomes" id="UP001374584">
    <property type="component" value="Unassembled WGS sequence"/>
</dbReference>
<comment type="caution">
    <text evidence="1">The sequence shown here is derived from an EMBL/GenBank/DDBJ whole genome shotgun (WGS) entry which is preliminary data.</text>
</comment>
<evidence type="ECO:0000313" key="2">
    <source>
        <dbReference type="Proteomes" id="UP001374584"/>
    </source>
</evidence>
<name>A0AAN9NPX8_PHACN</name>
<gene>
    <name evidence="1" type="ORF">VNO80_02416</name>
</gene>
<proteinExistence type="predicted"/>
<keyword evidence="2" id="KW-1185">Reference proteome</keyword>
<dbReference type="EMBL" id="JAYMYR010000002">
    <property type="protein sequence ID" value="KAK7376996.1"/>
    <property type="molecule type" value="Genomic_DNA"/>
</dbReference>
<protein>
    <submittedName>
        <fullName evidence="1">Uncharacterized protein</fullName>
    </submittedName>
</protein>
<accession>A0AAN9NPX8</accession>
<dbReference type="AlphaFoldDB" id="A0AAN9NPX8"/>
<reference evidence="1 2" key="1">
    <citation type="submission" date="2024-01" db="EMBL/GenBank/DDBJ databases">
        <title>The genomes of 5 underutilized Papilionoideae crops provide insights into root nodulation and disease resistanc.</title>
        <authorList>
            <person name="Jiang F."/>
        </authorList>
    </citation>
    <scope>NUCLEOTIDE SEQUENCE [LARGE SCALE GENOMIC DNA]</scope>
    <source>
        <strain evidence="1">JINMINGXINNONG_FW02</strain>
        <tissue evidence="1">Leaves</tissue>
    </source>
</reference>